<dbReference type="STRING" id="1116472.MGMO_128c00100"/>
<protein>
    <submittedName>
        <fullName evidence="8">Nitrite reductase (NADH) small subunit</fullName>
    </submittedName>
</protein>
<dbReference type="InterPro" id="IPR036922">
    <property type="entry name" value="Rieske_2Fe-2S_sf"/>
</dbReference>
<organism evidence="8 9">
    <name type="scientific">Methyloglobulus morosus KoM1</name>
    <dbReference type="NCBI Taxonomy" id="1116472"/>
    <lineage>
        <taxon>Bacteria</taxon>
        <taxon>Pseudomonadati</taxon>
        <taxon>Pseudomonadota</taxon>
        <taxon>Gammaproteobacteria</taxon>
        <taxon>Methylococcales</taxon>
        <taxon>Methylococcaceae</taxon>
        <taxon>Methyloglobulus</taxon>
    </lineage>
</organism>
<dbReference type="eggNOG" id="COG2146">
    <property type="taxonomic scope" value="Bacteria"/>
</dbReference>
<dbReference type="PATRIC" id="fig|1116472.3.peg.3335"/>
<dbReference type="InterPro" id="IPR017941">
    <property type="entry name" value="Rieske_2Fe-2S"/>
</dbReference>
<keyword evidence="3" id="KW-0560">Oxidoreductase</keyword>
<evidence type="ECO:0000313" key="8">
    <source>
        <dbReference type="EMBL" id="ESS69814.1"/>
    </source>
</evidence>
<reference evidence="8 9" key="1">
    <citation type="journal article" date="2013" name="Genome Announc.">
        <title>Draft Genome Sequence of the Methanotrophic Gammaproteobacterium Methyloglobulus morosus DSM 22980 Strain KoM1.</title>
        <authorList>
            <person name="Poehlein A."/>
            <person name="Deutzmann J.S."/>
            <person name="Daniel R."/>
            <person name="Simeonova D.D."/>
        </authorList>
    </citation>
    <scope>NUCLEOTIDE SEQUENCE [LARGE SCALE GENOMIC DNA]</scope>
    <source>
        <strain evidence="8 9">KoM1</strain>
    </source>
</reference>
<dbReference type="PROSITE" id="PS51296">
    <property type="entry name" value="RIESKE"/>
    <property type="match status" value="1"/>
</dbReference>
<keyword evidence="9" id="KW-1185">Reference proteome</keyword>
<evidence type="ECO:0000313" key="9">
    <source>
        <dbReference type="Proteomes" id="UP000017842"/>
    </source>
</evidence>
<dbReference type="PROSITE" id="PS51300">
    <property type="entry name" value="NIRD"/>
    <property type="match status" value="1"/>
</dbReference>
<dbReference type="GO" id="GO:0042128">
    <property type="term" value="P:nitrate assimilation"/>
    <property type="evidence" value="ECO:0007669"/>
    <property type="project" value="UniProtKB-KW"/>
</dbReference>
<proteinExistence type="predicted"/>
<dbReference type="SUPFAM" id="SSF50022">
    <property type="entry name" value="ISP domain"/>
    <property type="match status" value="1"/>
</dbReference>
<accession>V5BPQ9</accession>
<dbReference type="CDD" id="cd03529">
    <property type="entry name" value="Rieske_NirD"/>
    <property type="match status" value="1"/>
</dbReference>
<evidence type="ECO:0000256" key="1">
    <source>
        <dbReference type="ARBA" id="ARBA00022714"/>
    </source>
</evidence>
<dbReference type="NCBIfam" id="TIGR02378">
    <property type="entry name" value="nirD_assim_sml"/>
    <property type="match status" value="1"/>
</dbReference>
<dbReference type="AlphaFoldDB" id="V5BPQ9"/>
<keyword evidence="4" id="KW-0408">Iron</keyword>
<dbReference type="PANTHER" id="PTHR40562:SF1">
    <property type="entry name" value="NITRITE REDUCTASE (NADH) SMALL SUBUNIT"/>
    <property type="match status" value="1"/>
</dbReference>
<evidence type="ECO:0000256" key="5">
    <source>
        <dbReference type="ARBA" id="ARBA00023014"/>
    </source>
</evidence>
<dbReference type="Proteomes" id="UP000017842">
    <property type="component" value="Unassembled WGS sequence"/>
</dbReference>
<dbReference type="PANTHER" id="PTHR40562">
    <property type="match status" value="1"/>
</dbReference>
<dbReference type="InterPro" id="IPR012748">
    <property type="entry name" value="Rieske-like_NirD"/>
</dbReference>
<dbReference type="EMBL" id="AYLO01000119">
    <property type="protein sequence ID" value="ESS69814.1"/>
    <property type="molecule type" value="Genomic_DNA"/>
</dbReference>
<keyword evidence="2" id="KW-0479">Metal-binding</keyword>
<evidence type="ECO:0000256" key="4">
    <source>
        <dbReference type="ARBA" id="ARBA00023004"/>
    </source>
</evidence>
<name>V5BPQ9_9GAMM</name>
<dbReference type="GO" id="GO:0051537">
    <property type="term" value="F:2 iron, 2 sulfur cluster binding"/>
    <property type="evidence" value="ECO:0007669"/>
    <property type="project" value="UniProtKB-KW"/>
</dbReference>
<gene>
    <name evidence="8" type="primary">nirD</name>
    <name evidence="8" type="ORF">MGMO_128c00100</name>
</gene>
<dbReference type="Pfam" id="PF13806">
    <property type="entry name" value="Rieske_2"/>
    <property type="match status" value="1"/>
</dbReference>
<evidence type="ECO:0000259" key="7">
    <source>
        <dbReference type="PROSITE" id="PS51296"/>
    </source>
</evidence>
<dbReference type="Gene3D" id="2.102.10.10">
    <property type="entry name" value="Rieske [2Fe-2S] iron-sulphur domain"/>
    <property type="match status" value="1"/>
</dbReference>
<sequence length="123" mass="13356">MSWKYVCNVSDLQPDSGVCALVDGQQIAIFYMVKGHTVYAIHNYDPLGKANVLSRGLIGDIKGEPVVASPLYKQHFNLKTGVCVEDGQVAVPAYPIRLNNGRVEIQVTAPCLSEGQDHEKASV</sequence>
<keyword evidence="1" id="KW-0001">2Fe-2S</keyword>
<keyword evidence="5" id="KW-0411">Iron-sulfur</keyword>
<dbReference type="GO" id="GO:0008942">
    <property type="term" value="F:nitrite reductase [NAD(P)H] activity"/>
    <property type="evidence" value="ECO:0007669"/>
    <property type="project" value="InterPro"/>
</dbReference>
<evidence type="ECO:0000256" key="6">
    <source>
        <dbReference type="ARBA" id="ARBA00023063"/>
    </source>
</evidence>
<dbReference type="RefSeq" id="WP_023495974.1">
    <property type="nucleotide sequence ID" value="NZ_AYLO01000119.1"/>
</dbReference>
<feature type="domain" description="Rieske" evidence="7">
    <location>
        <begin position="4"/>
        <end position="105"/>
    </location>
</feature>
<dbReference type="InterPro" id="IPR017881">
    <property type="entry name" value="NirD"/>
</dbReference>
<dbReference type="GO" id="GO:0046872">
    <property type="term" value="F:metal ion binding"/>
    <property type="evidence" value="ECO:0007669"/>
    <property type="project" value="UniProtKB-KW"/>
</dbReference>
<evidence type="ECO:0000256" key="3">
    <source>
        <dbReference type="ARBA" id="ARBA00023002"/>
    </source>
</evidence>
<keyword evidence="6" id="KW-0534">Nitrate assimilation</keyword>
<comment type="caution">
    <text evidence="8">The sequence shown here is derived from an EMBL/GenBank/DDBJ whole genome shotgun (WGS) entry which is preliminary data.</text>
</comment>
<evidence type="ECO:0000256" key="2">
    <source>
        <dbReference type="ARBA" id="ARBA00022723"/>
    </source>
</evidence>